<accession>A0ABV6MCH1</accession>
<dbReference type="PANTHER" id="PTHR12128">
    <property type="entry name" value="DIHYDRODIPICOLINATE SYNTHASE"/>
    <property type="match status" value="1"/>
</dbReference>
<evidence type="ECO:0000313" key="3">
    <source>
        <dbReference type="Proteomes" id="UP001589867"/>
    </source>
</evidence>
<evidence type="ECO:0000256" key="1">
    <source>
        <dbReference type="ARBA" id="ARBA00023239"/>
    </source>
</evidence>
<sequence length="359" mass="39127">MTPWPTALGDFQTQSSPIETFRRGCVIPAHPLALDANRRLDEVRQRALTRYYIEAGAGGVAVGVHTTQFAIHDPGTGLLAPVLDLAVSTAREYQHRVVLVAGVCGPTAQAVAEAELAASLGYDMVLLSPVSDMDEEGLIDRARAVAEILPLVGFYLQPAVGGRHLSRAFWTRFASIEGVVGIKVAPFDRYRTLDVLHGVCRAGAVDRVSLYTGNDDHILTDLATPHRVVVDGRQVDVGFVGGLLGQWAVWVRRAVELLEDARLARTGDDAALRRMLALDGQLTDANAAIFDVANGFHGCIPGIHEVLRRHGLLAGRWCLDPAEELSPGQLAEIDRVWNAYPWLRDDEFIAEHLDRWLAG</sequence>
<dbReference type="InterPro" id="IPR002220">
    <property type="entry name" value="DapA-like"/>
</dbReference>
<dbReference type="Gene3D" id="3.20.20.70">
    <property type="entry name" value="Aldolase class I"/>
    <property type="match status" value="1"/>
</dbReference>
<dbReference type="Proteomes" id="UP001589867">
    <property type="component" value="Unassembled WGS sequence"/>
</dbReference>
<organism evidence="2 3">
    <name type="scientific">Phytohabitans kaempferiae</name>
    <dbReference type="NCBI Taxonomy" id="1620943"/>
    <lineage>
        <taxon>Bacteria</taxon>
        <taxon>Bacillati</taxon>
        <taxon>Actinomycetota</taxon>
        <taxon>Actinomycetes</taxon>
        <taxon>Micromonosporales</taxon>
        <taxon>Micromonosporaceae</taxon>
    </lineage>
</organism>
<dbReference type="CDD" id="cd00408">
    <property type="entry name" value="DHDPS-like"/>
    <property type="match status" value="1"/>
</dbReference>
<dbReference type="InterPro" id="IPR013785">
    <property type="entry name" value="Aldolase_TIM"/>
</dbReference>
<protein>
    <submittedName>
        <fullName evidence="2">Dihydrodipicolinate synthase family protein</fullName>
    </submittedName>
</protein>
<comment type="caution">
    <text evidence="2">The sequence shown here is derived from an EMBL/GenBank/DDBJ whole genome shotgun (WGS) entry which is preliminary data.</text>
</comment>
<name>A0ABV6MCH1_9ACTN</name>
<dbReference type="SUPFAM" id="SSF51569">
    <property type="entry name" value="Aldolase"/>
    <property type="match status" value="1"/>
</dbReference>
<dbReference type="EMBL" id="JBHLUH010000071">
    <property type="protein sequence ID" value="MFC0532437.1"/>
    <property type="molecule type" value="Genomic_DNA"/>
</dbReference>
<dbReference type="PANTHER" id="PTHR12128:SF51">
    <property type="entry name" value="BLL4205 PROTEIN"/>
    <property type="match status" value="1"/>
</dbReference>
<dbReference type="RefSeq" id="WP_377258487.1">
    <property type="nucleotide sequence ID" value="NZ_JBHLUH010000071.1"/>
</dbReference>
<keyword evidence="3" id="KW-1185">Reference proteome</keyword>
<gene>
    <name evidence="2" type="ORF">ACFFIA_32800</name>
</gene>
<evidence type="ECO:0000313" key="2">
    <source>
        <dbReference type="EMBL" id="MFC0532437.1"/>
    </source>
</evidence>
<dbReference type="SMART" id="SM01130">
    <property type="entry name" value="DHDPS"/>
    <property type="match status" value="1"/>
</dbReference>
<keyword evidence="1" id="KW-0456">Lyase</keyword>
<reference evidence="2 3" key="1">
    <citation type="submission" date="2024-09" db="EMBL/GenBank/DDBJ databases">
        <authorList>
            <person name="Sun Q."/>
            <person name="Mori K."/>
        </authorList>
    </citation>
    <scope>NUCLEOTIDE SEQUENCE [LARGE SCALE GENOMIC DNA]</scope>
    <source>
        <strain evidence="2 3">TBRC 3947</strain>
    </source>
</reference>
<dbReference type="Pfam" id="PF00701">
    <property type="entry name" value="DHDPS"/>
    <property type="match status" value="1"/>
</dbReference>
<proteinExistence type="predicted"/>